<dbReference type="PROSITE" id="PS01124">
    <property type="entry name" value="HTH_ARAC_FAMILY_2"/>
    <property type="match status" value="1"/>
</dbReference>
<reference evidence="5 6" key="1">
    <citation type="journal article" date="2019" name="Int. J. Syst. Evol. Microbiol.">
        <title>The Global Catalogue of Microorganisms (GCM) 10K type strain sequencing project: providing services to taxonomists for standard genome sequencing and annotation.</title>
        <authorList>
            <consortium name="The Broad Institute Genomics Platform"/>
            <consortium name="The Broad Institute Genome Sequencing Center for Infectious Disease"/>
            <person name="Wu L."/>
            <person name="Ma J."/>
        </authorList>
    </citation>
    <scope>NUCLEOTIDE SEQUENCE [LARGE SCALE GENOMIC DNA]</scope>
    <source>
        <strain evidence="5 6">JCM 16221</strain>
    </source>
</reference>
<dbReference type="EMBL" id="BAAARA010000013">
    <property type="protein sequence ID" value="GAA2354604.1"/>
    <property type="molecule type" value="Genomic_DNA"/>
</dbReference>
<name>A0ABN3GL38_9PSEU</name>
<protein>
    <submittedName>
        <fullName evidence="5">Helix-turn-helix transcriptional regulator</fullName>
    </submittedName>
</protein>
<evidence type="ECO:0000313" key="6">
    <source>
        <dbReference type="Proteomes" id="UP001501218"/>
    </source>
</evidence>
<dbReference type="InterPro" id="IPR018060">
    <property type="entry name" value="HTH_AraC"/>
</dbReference>
<dbReference type="PANTHER" id="PTHR46796:SF15">
    <property type="entry name" value="BLL1074 PROTEIN"/>
    <property type="match status" value="1"/>
</dbReference>
<dbReference type="SUPFAM" id="SSF46689">
    <property type="entry name" value="Homeodomain-like"/>
    <property type="match status" value="1"/>
</dbReference>
<keyword evidence="1" id="KW-0805">Transcription regulation</keyword>
<organism evidence="5 6">
    <name type="scientific">Saccharopolyspora halophila</name>
    <dbReference type="NCBI Taxonomy" id="405551"/>
    <lineage>
        <taxon>Bacteria</taxon>
        <taxon>Bacillati</taxon>
        <taxon>Actinomycetota</taxon>
        <taxon>Actinomycetes</taxon>
        <taxon>Pseudonocardiales</taxon>
        <taxon>Pseudonocardiaceae</taxon>
        <taxon>Saccharopolyspora</taxon>
    </lineage>
</organism>
<dbReference type="Gene3D" id="1.10.10.60">
    <property type="entry name" value="Homeodomain-like"/>
    <property type="match status" value="1"/>
</dbReference>
<keyword evidence="2" id="KW-0238">DNA-binding</keyword>
<evidence type="ECO:0000256" key="2">
    <source>
        <dbReference type="ARBA" id="ARBA00023125"/>
    </source>
</evidence>
<proteinExistence type="predicted"/>
<feature type="domain" description="HTH araC/xylS-type" evidence="4">
    <location>
        <begin position="149"/>
        <end position="247"/>
    </location>
</feature>
<dbReference type="PANTHER" id="PTHR46796">
    <property type="entry name" value="HTH-TYPE TRANSCRIPTIONAL ACTIVATOR RHAS-RELATED"/>
    <property type="match status" value="1"/>
</dbReference>
<accession>A0ABN3GL38</accession>
<dbReference type="Pfam" id="PF20240">
    <property type="entry name" value="DUF6597"/>
    <property type="match status" value="1"/>
</dbReference>
<dbReference type="SMART" id="SM00342">
    <property type="entry name" value="HTH_ARAC"/>
    <property type="match status" value="1"/>
</dbReference>
<evidence type="ECO:0000259" key="4">
    <source>
        <dbReference type="PROSITE" id="PS01124"/>
    </source>
</evidence>
<evidence type="ECO:0000313" key="5">
    <source>
        <dbReference type="EMBL" id="GAA2354604.1"/>
    </source>
</evidence>
<dbReference type="InterPro" id="IPR050204">
    <property type="entry name" value="AraC_XylS_family_regulators"/>
</dbReference>
<comment type="caution">
    <text evidence="5">The sequence shown here is derived from an EMBL/GenBank/DDBJ whole genome shotgun (WGS) entry which is preliminary data.</text>
</comment>
<keyword evidence="3" id="KW-0804">Transcription</keyword>
<keyword evidence="6" id="KW-1185">Reference proteome</keyword>
<gene>
    <name evidence="5" type="ORF">GCM10009854_35800</name>
</gene>
<evidence type="ECO:0000256" key="1">
    <source>
        <dbReference type="ARBA" id="ARBA00023015"/>
    </source>
</evidence>
<dbReference type="InterPro" id="IPR046532">
    <property type="entry name" value="DUF6597"/>
</dbReference>
<sequence length="248" mass="26686">MGPEPSPRENPGVTGYREWAPEAALRAFVSCVWTHGAGAAGGNQLVVPDGCADLIWRDGRFEIAGPDTGPWTSALEPGRNLFGIRVRPGAAPLLLGVPAAEARNLHLDGTELWGDRLRALAERIGAEPDRAGALLEGFARQRLTEREPDRAVGIAVTALDRPRPPSVAGLAARLGLSERQLRRRIVDAVGYGPSTLVGVLRFQRAIRLGRRAPLARAAAEAGYADQAHLGREFRRLSGVTPRRYFGQS</sequence>
<evidence type="ECO:0000256" key="3">
    <source>
        <dbReference type="ARBA" id="ARBA00023163"/>
    </source>
</evidence>
<dbReference type="Proteomes" id="UP001501218">
    <property type="component" value="Unassembled WGS sequence"/>
</dbReference>
<dbReference type="Pfam" id="PF12833">
    <property type="entry name" value="HTH_18"/>
    <property type="match status" value="1"/>
</dbReference>
<dbReference type="InterPro" id="IPR009057">
    <property type="entry name" value="Homeodomain-like_sf"/>
</dbReference>